<sequence>MGFLDDLRRLLGGKSILGGPPANVGATRDAGTGPQSAATDTAEACSLDGDFVPGSGGGSCCSTGPSEPQIQPSRSKWDGATTPAVQVLTQGPINDLKRIAKFLTSLGIESQLVMPPGGCGT</sequence>
<evidence type="ECO:0000313" key="2">
    <source>
        <dbReference type="EMBL" id="MCA9757863.1"/>
    </source>
</evidence>
<evidence type="ECO:0000256" key="1">
    <source>
        <dbReference type="SAM" id="MobiDB-lite"/>
    </source>
</evidence>
<proteinExistence type="predicted"/>
<protein>
    <submittedName>
        <fullName evidence="2">Uncharacterized protein</fullName>
    </submittedName>
</protein>
<reference evidence="2" key="2">
    <citation type="journal article" date="2021" name="Microbiome">
        <title>Successional dynamics and alternative stable states in a saline activated sludge microbial community over 9 years.</title>
        <authorList>
            <person name="Wang Y."/>
            <person name="Ye J."/>
            <person name="Ju F."/>
            <person name="Liu L."/>
            <person name="Boyd J.A."/>
            <person name="Deng Y."/>
            <person name="Parks D.H."/>
            <person name="Jiang X."/>
            <person name="Yin X."/>
            <person name="Woodcroft B.J."/>
            <person name="Tyson G.W."/>
            <person name="Hugenholtz P."/>
            <person name="Polz M.F."/>
            <person name="Zhang T."/>
        </authorList>
    </citation>
    <scope>NUCLEOTIDE SEQUENCE</scope>
    <source>
        <strain evidence="2">HKST-UBA02</strain>
    </source>
</reference>
<reference evidence="2" key="1">
    <citation type="submission" date="2020-04" db="EMBL/GenBank/DDBJ databases">
        <authorList>
            <person name="Zhang T."/>
        </authorList>
    </citation>
    <scope>NUCLEOTIDE SEQUENCE</scope>
    <source>
        <strain evidence="2">HKST-UBA02</strain>
    </source>
</reference>
<comment type="caution">
    <text evidence="2">The sequence shown here is derived from an EMBL/GenBank/DDBJ whole genome shotgun (WGS) entry which is preliminary data.</text>
</comment>
<dbReference type="Proteomes" id="UP000739538">
    <property type="component" value="Unassembled WGS sequence"/>
</dbReference>
<evidence type="ECO:0000313" key="3">
    <source>
        <dbReference type="Proteomes" id="UP000739538"/>
    </source>
</evidence>
<name>A0A956NHD8_UNCEI</name>
<organism evidence="2 3">
    <name type="scientific">Eiseniibacteriota bacterium</name>
    <dbReference type="NCBI Taxonomy" id="2212470"/>
    <lineage>
        <taxon>Bacteria</taxon>
        <taxon>Candidatus Eiseniibacteriota</taxon>
    </lineage>
</organism>
<gene>
    <name evidence="2" type="ORF">KDA27_18875</name>
</gene>
<feature type="region of interest" description="Disordered" evidence="1">
    <location>
        <begin position="56"/>
        <end position="79"/>
    </location>
</feature>
<dbReference type="AlphaFoldDB" id="A0A956NHD8"/>
<dbReference type="EMBL" id="JAGQHS010000125">
    <property type="protein sequence ID" value="MCA9757863.1"/>
    <property type="molecule type" value="Genomic_DNA"/>
</dbReference>
<feature type="region of interest" description="Disordered" evidence="1">
    <location>
        <begin position="14"/>
        <end position="41"/>
    </location>
</feature>
<accession>A0A956NHD8</accession>